<dbReference type="InterPro" id="IPR013762">
    <property type="entry name" value="Integrase-like_cat_sf"/>
</dbReference>
<protein>
    <recommendedName>
        <fullName evidence="4">Core-binding (CB) domain-containing protein</fullName>
    </recommendedName>
</protein>
<organism evidence="2 3">
    <name type="scientific">Vibrio tapetis subsp. tapetis</name>
    <dbReference type="NCBI Taxonomy" id="1671868"/>
    <lineage>
        <taxon>Bacteria</taxon>
        <taxon>Pseudomonadati</taxon>
        <taxon>Pseudomonadota</taxon>
        <taxon>Gammaproteobacteria</taxon>
        <taxon>Vibrionales</taxon>
        <taxon>Vibrionaceae</taxon>
        <taxon>Vibrio</taxon>
    </lineage>
</organism>
<dbReference type="RefSeq" id="WP_102523827.1">
    <property type="nucleotide sequence ID" value="NZ_LT960611.1"/>
</dbReference>
<keyword evidence="3" id="KW-1185">Reference proteome</keyword>
<evidence type="ECO:0000313" key="2">
    <source>
        <dbReference type="EMBL" id="SON51598.1"/>
    </source>
</evidence>
<evidence type="ECO:0000313" key="3">
    <source>
        <dbReference type="Proteomes" id="UP000235828"/>
    </source>
</evidence>
<evidence type="ECO:0000256" key="1">
    <source>
        <dbReference type="ARBA" id="ARBA00023172"/>
    </source>
</evidence>
<dbReference type="KEGG" id="vta:A3651"/>
<reference evidence="2 3" key="1">
    <citation type="submission" date="2017-10" db="EMBL/GenBank/DDBJ databases">
        <authorList>
            <person name="Banno H."/>
            <person name="Chua N.-H."/>
        </authorList>
    </citation>
    <scope>NUCLEOTIDE SEQUENCE [LARGE SCALE GENOMIC DNA]</scope>
    <source>
        <strain evidence="2">Vibrio tapetis CECT4600</strain>
    </source>
</reference>
<accession>A0A2N8ZI78</accession>
<dbReference type="OrthoDB" id="5824039at2"/>
<proteinExistence type="predicted"/>
<dbReference type="SUPFAM" id="SSF56349">
    <property type="entry name" value="DNA breaking-rejoining enzymes"/>
    <property type="match status" value="1"/>
</dbReference>
<name>A0A2N8ZI78_9VIBR</name>
<dbReference type="InterPro" id="IPR011010">
    <property type="entry name" value="DNA_brk_join_enz"/>
</dbReference>
<dbReference type="Proteomes" id="UP000235828">
    <property type="component" value="Chromosome A"/>
</dbReference>
<dbReference type="GO" id="GO:0003677">
    <property type="term" value="F:DNA binding"/>
    <property type="evidence" value="ECO:0007669"/>
    <property type="project" value="InterPro"/>
</dbReference>
<gene>
    <name evidence="2" type="ORF">VTAP4600_A3651</name>
</gene>
<dbReference type="Gene3D" id="1.10.443.10">
    <property type="entry name" value="Intergrase catalytic core"/>
    <property type="match status" value="1"/>
</dbReference>
<dbReference type="GO" id="GO:0006310">
    <property type="term" value="P:DNA recombination"/>
    <property type="evidence" value="ECO:0007669"/>
    <property type="project" value="UniProtKB-KW"/>
</dbReference>
<keyword evidence="1" id="KW-0233">DNA recombination</keyword>
<evidence type="ECO:0008006" key="4">
    <source>
        <dbReference type="Google" id="ProtNLM"/>
    </source>
</evidence>
<dbReference type="EMBL" id="LT960611">
    <property type="protein sequence ID" value="SON51598.1"/>
    <property type="molecule type" value="Genomic_DNA"/>
</dbReference>
<dbReference type="GO" id="GO:0015074">
    <property type="term" value="P:DNA integration"/>
    <property type="evidence" value="ECO:0007669"/>
    <property type="project" value="InterPro"/>
</dbReference>
<sequence length="612" mass="70693">MSRRKSIVVDDGIFGQRESIVEPLRLESLILRTDKYTSYFDQLNYRFAPNYSNKGNGQKRNNVEYAPMGRESFVREMYKLFEPKWGLTTQKYLVELRKYIRWLDESDLTDINDDYFHPELYTAYMQYYQGQVNRGERKKSSWSKARSMLTFILKEKGREHEAKVKLPKIKGTKKNTDSHKGIDLKEEFRPLIKVFFSAFAKFVKHLKEGSSPNVHPFWNESLFNKTADDEGWSSLAKRKNKITFKRAVKNGYGIFSFYNHFSRLATMLTFCLTGQNTSPILNLRFGDIRFATRMNGKVYFDMNKARANYLGFDTSLGFKPHVQAFFNQWLEVSQSLQIESGTDWLFPYFSESGTVKSFIEAGQSTPQKHINQLTKLLGLAHINPSKLRQTKIDTLMKVTEDIWLVSMSANNSVSVIAASYGSGHETDHRNNIAASHTAMFDFAQGVKSIHDAVNEAKYEFSDVLSNYDYKRLRDTENDRQTPIGTRCKDAKQGKAKSIKKNLELNGIDLPEDVCTDFLGCFECSHHRLVAEVEDIWLMLSFNDTLDEMKGYPSINSLPTDKFHRLCNTIASILRRFSEVSPENYAEASEMHREAPHPLYSDAYSLIDLLETF</sequence>
<dbReference type="AlphaFoldDB" id="A0A2N8ZI78"/>